<protein>
    <submittedName>
        <fullName evidence="1">Berberine bridge enzyme-like 6</fullName>
    </submittedName>
</protein>
<keyword evidence="2" id="KW-1185">Reference proteome</keyword>
<accession>A0ACC0GLL1</accession>
<comment type="caution">
    <text evidence="1">The sequence shown here is derived from an EMBL/GenBank/DDBJ whole genome shotgun (WGS) entry which is preliminary data.</text>
</comment>
<name>A0ACC0GLL1_9ERIC</name>
<dbReference type="Proteomes" id="UP001060215">
    <property type="component" value="Chromosome 8"/>
</dbReference>
<dbReference type="EMBL" id="CM045765">
    <property type="protein sequence ID" value="KAI8001332.1"/>
    <property type="molecule type" value="Genomic_DNA"/>
</dbReference>
<sequence length="369" mass="42255">MEERVPRTQSRVDQHGLTKGGVCPSVGVGGHFIGAGYGNLMRKHGLSVDNIIDAQLVDVNGKILNRKSMGEDHFWAIRGGGASFGVILSWKIKLVSVPEVVTFFLVKKLIKQGATTSITDLVYRWQQVADTLPQDIFIRLEMSVEKNESIQFQFFGQYLGQPHTLLSIMNQQFPELGLQQKDCIKSSWIETTLYWDNKPKGTSLGNLLYRMPNQSFPFKVKSDYVITPISKAVLEELWRKMIKMGIGMIMQWNPYGGRMNQISESETPFPHRSGYKFLIQYWYYTQDNSKVELLRKLYDFMAPHVSKSPREAFLNYRDLDIGTNQNGANSSIFGAKYFKGNFERLVRVKTKVDPDNFFRNEQSIPPLPK</sequence>
<proteinExistence type="predicted"/>
<reference evidence="1 2" key="1">
    <citation type="journal article" date="2022" name="Plant J.">
        <title>Chromosome-level genome of Camellia lanceoleosa provides a valuable resource for understanding genome evolution and self-incompatibility.</title>
        <authorList>
            <person name="Gong W."/>
            <person name="Xiao S."/>
            <person name="Wang L."/>
            <person name="Liao Z."/>
            <person name="Chang Y."/>
            <person name="Mo W."/>
            <person name="Hu G."/>
            <person name="Li W."/>
            <person name="Zhao G."/>
            <person name="Zhu H."/>
            <person name="Hu X."/>
            <person name="Ji K."/>
            <person name="Xiang X."/>
            <person name="Song Q."/>
            <person name="Yuan D."/>
            <person name="Jin S."/>
            <person name="Zhang L."/>
        </authorList>
    </citation>
    <scope>NUCLEOTIDE SEQUENCE [LARGE SCALE GENOMIC DNA]</scope>
    <source>
        <strain evidence="1">SQ_2022a</strain>
    </source>
</reference>
<organism evidence="1 2">
    <name type="scientific">Camellia lanceoleosa</name>
    <dbReference type="NCBI Taxonomy" id="1840588"/>
    <lineage>
        <taxon>Eukaryota</taxon>
        <taxon>Viridiplantae</taxon>
        <taxon>Streptophyta</taxon>
        <taxon>Embryophyta</taxon>
        <taxon>Tracheophyta</taxon>
        <taxon>Spermatophyta</taxon>
        <taxon>Magnoliopsida</taxon>
        <taxon>eudicotyledons</taxon>
        <taxon>Gunneridae</taxon>
        <taxon>Pentapetalae</taxon>
        <taxon>asterids</taxon>
        <taxon>Ericales</taxon>
        <taxon>Theaceae</taxon>
        <taxon>Camellia</taxon>
    </lineage>
</organism>
<evidence type="ECO:0000313" key="2">
    <source>
        <dbReference type="Proteomes" id="UP001060215"/>
    </source>
</evidence>
<gene>
    <name evidence="1" type="ORF">LOK49_LG09G01952</name>
</gene>
<evidence type="ECO:0000313" key="1">
    <source>
        <dbReference type="EMBL" id="KAI8001332.1"/>
    </source>
</evidence>